<dbReference type="GO" id="GO:0046872">
    <property type="term" value="F:metal ion binding"/>
    <property type="evidence" value="ECO:0007669"/>
    <property type="project" value="UniProtKB-KW"/>
</dbReference>
<evidence type="ECO:0000256" key="1">
    <source>
        <dbReference type="ARBA" id="ARBA00022723"/>
    </source>
</evidence>
<dbReference type="PRINTS" id="PR00387">
    <property type="entry name" value="PDIESTERASE1"/>
</dbReference>
<sequence>MGTCTSHDVEIDFRTNLKKLPLDIPISEKILNRRRGGVPMLSDLSSFIKESTEDFEKTSQPKEYIEQKIQELEHKVDLVSKIDCWDMNIFEISDLSEDHPICCVGMYLLKSHGLIEEFGLNTTCLSMFLYEVQRNYWSINLYHNATHAADVAQSMNILLTRCPFLSENVTKVDYFACILAALCHDLNHPGVNQKFLRNTDHIIVSTYQASPLENFHAARAHTLLKSSGLIKHLDDDVQKEIYTIINHLILATDMEQHRTYMEKFNVCVATGLNMKDKKTKILTLCIAIKCADISNGCRPWIVCKSWAENIMGEFFIQGDIEKEMELPISPLCNREQEKIPQSQVGFINYVLLPLFECWQNAVNCEVIGEAIAYLKSNRETWNTL</sequence>
<evidence type="ECO:0000313" key="8">
    <source>
        <dbReference type="Proteomes" id="UP001165289"/>
    </source>
</evidence>
<feature type="binding site" evidence="4">
    <location>
        <position position="185"/>
    </location>
    <ligand>
        <name>AMP</name>
        <dbReference type="ChEBI" id="CHEBI:456215"/>
    </ligand>
</feature>
<protein>
    <submittedName>
        <fullName evidence="7">High affinity cAMP-specific 3',5'-cyclic phosphodiesterase 7A isoform X2</fullName>
    </submittedName>
</protein>
<dbReference type="Gene3D" id="1.10.1300.10">
    <property type="entry name" value="3'5'-cyclic nucleotide phosphodiesterase, catalytic domain"/>
    <property type="match status" value="1"/>
</dbReference>
<feature type="binding site" evidence="5">
    <location>
        <position position="184"/>
    </location>
    <ligand>
        <name>Zn(2+)</name>
        <dbReference type="ChEBI" id="CHEBI:29105"/>
        <label>1</label>
    </ligand>
</feature>
<dbReference type="CDD" id="cd00077">
    <property type="entry name" value="HDc"/>
    <property type="match status" value="1"/>
</dbReference>
<dbReference type="PANTHER" id="PTHR11347">
    <property type="entry name" value="CYCLIC NUCLEOTIDE PHOSPHODIESTERASE"/>
    <property type="match status" value="1"/>
</dbReference>
<feature type="binding site" evidence="5">
    <location>
        <position position="185"/>
    </location>
    <ligand>
        <name>Zn(2+)</name>
        <dbReference type="ChEBI" id="CHEBI:29105"/>
        <label>1</label>
    </ligand>
</feature>
<dbReference type="InterPro" id="IPR023174">
    <property type="entry name" value="PDEase_CS"/>
</dbReference>
<evidence type="ECO:0000256" key="5">
    <source>
        <dbReference type="PIRSR" id="PIRSR623088-3"/>
    </source>
</evidence>
<gene>
    <name evidence="7" type="ORF">LOD99_3414</name>
</gene>
<dbReference type="InterPro" id="IPR036971">
    <property type="entry name" value="PDEase_catalytic_dom_sf"/>
</dbReference>
<accession>A0AAV7JX80</accession>
<dbReference type="GO" id="GO:0004114">
    <property type="term" value="F:3',5'-cyclic-nucleotide phosphodiesterase activity"/>
    <property type="evidence" value="ECO:0007669"/>
    <property type="project" value="InterPro"/>
</dbReference>
<dbReference type="AlphaFoldDB" id="A0AAV7JX80"/>
<reference evidence="7 8" key="1">
    <citation type="journal article" date="2023" name="BMC Biol.">
        <title>The compact genome of the sponge Oopsacas minuta (Hexactinellida) is lacking key metazoan core genes.</title>
        <authorList>
            <person name="Santini S."/>
            <person name="Schenkelaars Q."/>
            <person name="Jourda C."/>
            <person name="Duchesne M."/>
            <person name="Belahbib H."/>
            <person name="Rocher C."/>
            <person name="Selva M."/>
            <person name="Riesgo A."/>
            <person name="Vervoort M."/>
            <person name="Leys S.P."/>
            <person name="Kodjabachian L."/>
            <person name="Le Bivic A."/>
            <person name="Borchiellini C."/>
            <person name="Claverie J.M."/>
            <person name="Renard E."/>
        </authorList>
    </citation>
    <scope>NUCLEOTIDE SEQUENCE [LARGE SCALE GENOMIC DNA]</scope>
    <source>
        <strain evidence="7">SPO-2</strain>
    </source>
</reference>
<keyword evidence="2" id="KW-0378">Hydrolase</keyword>
<feature type="active site" description="Proton donor" evidence="3">
    <location>
        <position position="143"/>
    </location>
</feature>
<evidence type="ECO:0000313" key="7">
    <source>
        <dbReference type="EMBL" id="KAI6653519.1"/>
    </source>
</evidence>
<keyword evidence="1 5" id="KW-0479">Metal-binding</keyword>
<dbReference type="InterPro" id="IPR003607">
    <property type="entry name" value="HD/PDEase_dom"/>
</dbReference>
<comment type="caution">
    <text evidence="7">The sequence shown here is derived from an EMBL/GenBank/DDBJ whole genome shotgun (WGS) entry which is preliminary data.</text>
</comment>
<feature type="binding site" evidence="5">
    <location>
        <position position="147"/>
    </location>
    <ligand>
        <name>Zn(2+)</name>
        <dbReference type="ChEBI" id="CHEBI:29105"/>
        <label>1</label>
    </ligand>
</feature>
<feature type="binding site" evidence="5">
    <location>
        <position position="185"/>
    </location>
    <ligand>
        <name>Zn(2+)</name>
        <dbReference type="ChEBI" id="CHEBI:29105"/>
        <label>2</label>
    </ligand>
</feature>
<feature type="binding site" evidence="4">
    <location>
        <begin position="143"/>
        <end position="147"/>
    </location>
    <ligand>
        <name>AMP</name>
        <dbReference type="ChEBI" id="CHEBI:456215"/>
    </ligand>
</feature>
<feature type="binding site" evidence="5">
    <location>
        <position position="292"/>
    </location>
    <ligand>
        <name>Zn(2+)</name>
        <dbReference type="ChEBI" id="CHEBI:29105"/>
        <label>1</label>
    </ligand>
</feature>
<evidence type="ECO:0000259" key="6">
    <source>
        <dbReference type="PROSITE" id="PS51845"/>
    </source>
</evidence>
<feature type="domain" description="PDEase" evidence="6">
    <location>
        <begin position="53"/>
        <end position="384"/>
    </location>
</feature>
<feature type="binding site" evidence="4">
    <location>
        <position position="292"/>
    </location>
    <ligand>
        <name>AMP</name>
        <dbReference type="ChEBI" id="CHEBI:456215"/>
    </ligand>
</feature>
<organism evidence="7 8">
    <name type="scientific">Oopsacas minuta</name>
    <dbReference type="NCBI Taxonomy" id="111878"/>
    <lineage>
        <taxon>Eukaryota</taxon>
        <taxon>Metazoa</taxon>
        <taxon>Porifera</taxon>
        <taxon>Hexactinellida</taxon>
        <taxon>Hexasterophora</taxon>
        <taxon>Lyssacinosida</taxon>
        <taxon>Leucopsacidae</taxon>
        <taxon>Oopsacas</taxon>
    </lineage>
</organism>
<dbReference type="SUPFAM" id="SSF109604">
    <property type="entry name" value="HD-domain/PDEase-like"/>
    <property type="match status" value="1"/>
</dbReference>
<name>A0AAV7JX80_9METZ</name>
<feature type="binding site" evidence="4">
    <location>
        <position position="343"/>
    </location>
    <ligand>
        <name>AMP</name>
        <dbReference type="ChEBI" id="CHEBI:456215"/>
    </ligand>
</feature>
<dbReference type="SMART" id="SM00471">
    <property type="entry name" value="HDc"/>
    <property type="match status" value="1"/>
</dbReference>
<dbReference type="PROSITE" id="PS51845">
    <property type="entry name" value="PDEASE_I_2"/>
    <property type="match status" value="1"/>
</dbReference>
<keyword evidence="8" id="KW-1185">Reference proteome</keyword>
<dbReference type="Proteomes" id="UP001165289">
    <property type="component" value="Unassembled WGS sequence"/>
</dbReference>
<dbReference type="InterPro" id="IPR023088">
    <property type="entry name" value="PDEase"/>
</dbReference>
<dbReference type="GO" id="GO:0007165">
    <property type="term" value="P:signal transduction"/>
    <property type="evidence" value="ECO:0007669"/>
    <property type="project" value="InterPro"/>
</dbReference>
<dbReference type="Pfam" id="PF00233">
    <property type="entry name" value="PDEase_I"/>
    <property type="match status" value="1"/>
</dbReference>
<evidence type="ECO:0000256" key="3">
    <source>
        <dbReference type="PIRSR" id="PIRSR623088-1"/>
    </source>
</evidence>
<proteinExistence type="predicted"/>
<dbReference type="InterPro" id="IPR002073">
    <property type="entry name" value="PDEase_catalytic_dom"/>
</dbReference>
<evidence type="ECO:0000256" key="4">
    <source>
        <dbReference type="PIRSR" id="PIRSR623088-2"/>
    </source>
</evidence>
<dbReference type="PROSITE" id="PS00126">
    <property type="entry name" value="PDEASE_I_1"/>
    <property type="match status" value="1"/>
</dbReference>
<dbReference type="EMBL" id="JAKMXF010000266">
    <property type="protein sequence ID" value="KAI6653519.1"/>
    <property type="molecule type" value="Genomic_DNA"/>
</dbReference>
<evidence type="ECO:0000256" key="2">
    <source>
        <dbReference type="ARBA" id="ARBA00022801"/>
    </source>
</evidence>